<dbReference type="VEuPathDB" id="FungiDB:TRICI_005263"/>
<dbReference type="AlphaFoldDB" id="A0A642UWD2"/>
<dbReference type="Proteomes" id="UP000761534">
    <property type="component" value="Unassembled WGS sequence"/>
</dbReference>
<dbReference type="GO" id="GO:0033745">
    <property type="term" value="F:L-methionine-(R)-S-oxide reductase activity"/>
    <property type="evidence" value="ECO:0007669"/>
    <property type="project" value="TreeGrafter"/>
</dbReference>
<dbReference type="PANTHER" id="PTHR21021">
    <property type="entry name" value="GAF/PUTATIVE CYTOSKELETAL PROTEIN"/>
    <property type="match status" value="1"/>
</dbReference>
<dbReference type="InterPro" id="IPR003018">
    <property type="entry name" value="GAF"/>
</dbReference>
<dbReference type="EMBL" id="SWFS01000411">
    <property type="protein sequence ID" value="KAA8905657.1"/>
    <property type="molecule type" value="Genomic_DNA"/>
</dbReference>
<sequence length="173" mass="19110">MHHAEYSNFSAGGDLKERYEEVVMSAEALFADQSNWVCNAANLSSLLWHLYLSVDKNVNWAGLYVQNPEKPGELILGPFQGKVACQNIKIGKGVCGVAADTKKTQLVNNVEEFPGHIACDGETKSEIVVPIVAQDGQVKGVIDIDCLYLNGFNETDQQYLEKLAALLIKYCKW</sequence>
<feature type="domain" description="GAF" evidence="2">
    <location>
        <begin position="74"/>
        <end position="166"/>
    </location>
</feature>
<comment type="caution">
    <text evidence="3">The sequence shown here is derived from an EMBL/GenBank/DDBJ whole genome shotgun (WGS) entry which is preliminary data.</text>
</comment>
<proteinExistence type="inferred from homology"/>
<organism evidence="3 4">
    <name type="scientific">Trichomonascus ciferrii</name>
    <dbReference type="NCBI Taxonomy" id="44093"/>
    <lineage>
        <taxon>Eukaryota</taxon>
        <taxon>Fungi</taxon>
        <taxon>Dikarya</taxon>
        <taxon>Ascomycota</taxon>
        <taxon>Saccharomycotina</taxon>
        <taxon>Dipodascomycetes</taxon>
        <taxon>Dipodascales</taxon>
        <taxon>Trichomonascaceae</taxon>
        <taxon>Trichomonascus</taxon>
        <taxon>Trichomonascus ciferrii complex</taxon>
    </lineage>
</organism>
<evidence type="ECO:0000313" key="4">
    <source>
        <dbReference type="Proteomes" id="UP000761534"/>
    </source>
</evidence>
<evidence type="ECO:0000259" key="2">
    <source>
        <dbReference type="Pfam" id="PF13185"/>
    </source>
</evidence>
<accession>A0A642UWD2</accession>
<reference evidence="3" key="1">
    <citation type="journal article" date="2019" name="G3 (Bethesda)">
        <title>Genome Assemblies of Two Rare Opportunistic Yeast Pathogens: Diutina rugosa (syn. Candida rugosa) and Trichomonascus ciferrii (syn. Candida ciferrii).</title>
        <authorList>
            <person name="Mixao V."/>
            <person name="Saus E."/>
            <person name="Hansen A.P."/>
            <person name="Lass-Florl C."/>
            <person name="Gabaldon T."/>
        </authorList>
    </citation>
    <scope>NUCLEOTIDE SEQUENCE</scope>
    <source>
        <strain evidence="3">CBS 4856</strain>
    </source>
</reference>
<dbReference type="InterPro" id="IPR029016">
    <property type="entry name" value="GAF-like_dom_sf"/>
</dbReference>
<gene>
    <name evidence="3" type="ORF">TRICI_005263</name>
</gene>
<dbReference type="SUPFAM" id="SSF55781">
    <property type="entry name" value="GAF domain-like"/>
    <property type="match status" value="1"/>
</dbReference>
<comment type="similarity">
    <text evidence="1">Belongs to the free Met sulfoxide reductase family.</text>
</comment>
<dbReference type="FunFam" id="3.30.450.40:FF:000008">
    <property type="entry name" value="GAF domain-containing proteins"/>
    <property type="match status" value="1"/>
</dbReference>
<keyword evidence="4" id="KW-1185">Reference proteome</keyword>
<evidence type="ECO:0000313" key="3">
    <source>
        <dbReference type="EMBL" id="KAA8905657.1"/>
    </source>
</evidence>
<protein>
    <recommendedName>
        <fullName evidence="2">GAF domain-containing protein</fullName>
    </recommendedName>
</protein>
<dbReference type="GO" id="GO:0005829">
    <property type="term" value="C:cytosol"/>
    <property type="evidence" value="ECO:0007669"/>
    <property type="project" value="TreeGrafter"/>
</dbReference>
<dbReference type="Gene3D" id="3.30.450.40">
    <property type="match status" value="1"/>
</dbReference>
<dbReference type="Pfam" id="PF13185">
    <property type="entry name" value="GAF_2"/>
    <property type="match status" value="1"/>
</dbReference>
<dbReference type="OrthoDB" id="15735at2759"/>
<dbReference type="InterPro" id="IPR051330">
    <property type="entry name" value="Phosphatase_reg/MetRdx"/>
</dbReference>
<name>A0A642UWD2_9ASCO</name>
<dbReference type="PANTHER" id="PTHR21021:SF15">
    <property type="entry name" value="FREE METHIONINE-R-SULFOXIDE REDUCTASE"/>
    <property type="match status" value="1"/>
</dbReference>
<evidence type="ECO:0000256" key="1">
    <source>
        <dbReference type="ARBA" id="ARBA00038454"/>
    </source>
</evidence>